<proteinExistence type="predicted"/>
<reference evidence="1" key="1">
    <citation type="submission" date="2020-09" db="EMBL/GenBank/DDBJ databases">
        <title>Draft Genome Sequence of Paenibacillus sp. WST5.</title>
        <authorList>
            <person name="Bao Z."/>
        </authorList>
    </citation>
    <scope>NUCLEOTIDE SEQUENCE</scope>
    <source>
        <strain evidence="1">WST5</strain>
    </source>
</reference>
<protein>
    <submittedName>
        <fullName evidence="1">Uncharacterized protein</fullName>
    </submittedName>
</protein>
<sequence>MKLEELWMLYEADKRIMGFSPHTLKFFVVRVSADKPIAIFKYKSNMQITKNVENCKSKLRINNKIEKSHEPMTYSMRYFDSEKGYPDNYKEEQRYIDKYVRNINAPIKYSEL</sequence>
<evidence type="ECO:0000313" key="2">
    <source>
        <dbReference type="Proteomes" id="UP000650466"/>
    </source>
</evidence>
<dbReference type="AlphaFoldDB" id="A0A926QMD3"/>
<keyword evidence="2" id="KW-1185">Reference proteome</keyword>
<name>A0A926QMD3_9BACL</name>
<dbReference type="Proteomes" id="UP000650466">
    <property type="component" value="Unassembled WGS sequence"/>
</dbReference>
<dbReference type="RefSeq" id="WP_188178610.1">
    <property type="nucleotide sequence ID" value="NZ_JACVVD010000030.1"/>
</dbReference>
<comment type="caution">
    <text evidence="1">The sequence shown here is derived from an EMBL/GenBank/DDBJ whole genome shotgun (WGS) entry which is preliminary data.</text>
</comment>
<accession>A0A926QMD3</accession>
<dbReference type="EMBL" id="JACVVD010000030">
    <property type="protein sequence ID" value="MBD0384851.1"/>
    <property type="molecule type" value="Genomic_DNA"/>
</dbReference>
<evidence type="ECO:0000313" key="1">
    <source>
        <dbReference type="EMBL" id="MBD0384851.1"/>
    </source>
</evidence>
<organism evidence="1 2">
    <name type="scientific">Paenibacillus sedimenti</name>
    <dbReference type="NCBI Taxonomy" id="2770274"/>
    <lineage>
        <taxon>Bacteria</taxon>
        <taxon>Bacillati</taxon>
        <taxon>Bacillota</taxon>
        <taxon>Bacilli</taxon>
        <taxon>Bacillales</taxon>
        <taxon>Paenibacillaceae</taxon>
        <taxon>Paenibacillus</taxon>
    </lineage>
</organism>
<gene>
    <name evidence="1" type="ORF">ICC18_33110</name>
</gene>